<dbReference type="PANTHER" id="PTHR43046">
    <property type="entry name" value="GDP-MANNOSE MANNOSYL HYDROLASE"/>
    <property type="match status" value="1"/>
</dbReference>
<comment type="similarity">
    <text evidence="3">Belongs to the Nudix hydrolase family.</text>
</comment>
<evidence type="ECO:0000313" key="6">
    <source>
        <dbReference type="Proteomes" id="UP001589797"/>
    </source>
</evidence>
<dbReference type="InterPro" id="IPR020476">
    <property type="entry name" value="Nudix_hydrolase"/>
</dbReference>
<dbReference type="RefSeq" id="WP_382385816.1">
    <property type="nucleotide sequence ID" value="NZ_JBHLWI010000003.1"/>
</dbReference>
<dbReference type="EMBL" id="JBHLWI010000003">
    <property type="protein sequence ID" value="MFC0261361.1"/>
    <property type="molecule type" value="Genomic_DNA"/>
</dbReference>
<accession>A0ABV6FNQ7</accession>
<dbReference type="SUPFAM" id="SSF55811">
    <property type="entry name" value="Nudix"/>
    <property type="match status" value="1"/>
</dbReference>
<keyword evidence="2 3" id="KW-0378">Hydrolase</keyword>
<comment type="cofactor">
    <cofactor evidence="1">
        <name>Mg(2+)</name>
        <dbReference type="ChEBI" id="CHEBI:18420"/>
    </cofactor>
</comment>
<dbReference type="InterPro" id="IPR000086">
    <property type="entry name" value="NUDIX_hydrolase_dom"/>
</dbReference>
<dbReference type="Gene3D" id="3.90.79.10">
    <property type="entry name" value="Nucleoside Triphosphate Pyrophosphohydrolase"/>
    <property type="match status" value="1"/>
</dbReference>
<dbReference type="Pfam" id="PF00293">
    <property type="entry name" value="NUDIX"/>
    <property type="match status" value="1"/>
</dbReference>
<dbReference type="PANTHER" id="PTHR43046:SF14">
    <property type="entry name" value="MUTT_NUDIX FAMILY PROTEIN"/>
    <property type="match status" value="1"/>
</dbReference>
<reference evidence="5 6" key="1">
    <citation type="submission" date="2024-09" db="EMBL/GenBank/DDBJ databases">
        <authorList>
            <person name="Sun Q."/>
            <person name="Mori K."/>
        </authorList>
    </citation>
    <scope>NUCLEOTIDE SEQUENCE [LARGE SCALE GENOMIC DNA]</scope>
    <source>
        <strain evidence="5 6">CCM 7650</strain>
    </source>
</reference>
<dbReference type="PROSITE" id="PS00893">
    <property type="entry name" value="NUDIX_BOX"/>
    <property type="match status" value="1"/>
</dbReference>
<evidence type="ECO:0000313" key="5">
    <source>
        <dbReference type="EMBL" id="MFC0261361.1"/>
    </source>
</evidence>
<name>A0ABV6FNQ7_9BACT</name>
<dbReference type="GO" id="GO:0016787">
    <property type="term" value="F:hydrolase activity"/>
    <property type="evidence" value="ECO:0007669"/>
    <property type="project" value="UniProtKB-KW"/>
</dbReference>
<feature type="domain" description="Nudix hydrolase" evidence="4">
    <location>
        <begin position="10"/>
        <end position="137"/>
    </location>
</feature>
<proteinExistence type="inferred from homology"/>
<protein>
    <submittedName>
        <fullName evidence="5">NUDIX hydrolase</fullName>
    </submittedName>
</protein>
<dbReference type="InterPro" id="IPR020084">
    <property type="entry name" value="NUDIX_hydrolase_CS"/>
</dbReference>
<organism evidence="5 6">
    <name type="scientific">Fontibacter flavus</name>
    <dbReference type="NCBI Taxonomy" id="654838"/>
    <lineage>
        <taxon>Bacteria</taxon>
        <taxon>Pseudomonadati</taxon>
        <taxon>Bacteroidota</taxon>
        <taxon>Cytophagia</taxon>
        <taxon>Cytophagales</taxon>
        <taxon>Cyclobacteriaceae</taxon>
        <taxon>Fontibacter</taxon>
    </lineage>
</organism>
<evidence type="ECO:0000256" key="3">
    <source>
        <dbReference type="RuleBase" id="RU003476"/>
    </source>
</evidence>
<dbReference type="InterPro" id="IPR015797">
    <property type="entry name" value="NUDIX_hydrolase-like_dom_sf"/>
</dbReference>
<sequence>MNEFTIPACFYRVSVKALILDENNRFLLVREENGLWELPGGGLDFGESPQTGIAREIMEEMGLTTVFIAEQPSYFFPAKNPKEQFIVNAVYETQVAHLDFQPSPECLEIRFYTVDEVLENSTQMYPNILEFVKYFRK</sequence>
<dbReference type="PROSITE" id="PS51462">
    <property type="entry name" value="NUDIX"/>
    <property type="match status" value="1"/>
</dbReference>
<evidence type="ECO:0000256" key="2">
    <source>
        <dbReference type="ARBA" id="ARBA00022801"/>
    </source>
</evidence>
<evidence type="ECO:0000256" key="1">
    <source>
        <dbReference type="ARBA" id="ARBA00001946"/>
    </source>
</evidence>
<dbReference type="CDD" id="cd02883">
    <property type="entry name" value="NUDIX_Hydrolase"/>
    <property type="match status" value="1"/>
</dbReference>
<evidence type="ECO:0000259" key="4">
    <source>
        <dbReference type="PROSITE" id="PS51462"/>
    </source>
</evidence>
<comment type="caution">
    <text evidence="5">The sequence shown here is derived from an EMBL/GenBank/DDBJ whole genome shotgun (WGS) entry which is preliminary data.</text>
</comment>
<dbReference type="PRINTS" id="PR00502">
    <property type="entry name" value="NUDIXFAMILY"/>
</dbReference>
<gene>
    <name evidence="5" type="ORF">ACFFIP_01610</name>
</gene>
<dbReference type="Proteomes" id="UP001589797">
    <property type="component" value="Unassembled WGS sequence"/>
</dbReference>
<keyword evidence="6" id="KW-1185">Reference proteome</keyword>